<dbReference type="Proteomes" id="UP000279029">
    <property type="component" value="Chromosome"/>
</dbReference>
<protein>
    <submittedName>
        <fullName evidence="1">Uncharacterized protein</fullName>
    </submittedName>
</protein>
<gene>
    <name evidence="1" type="ORF">PATL70BA_0819</name>
</gene>
<dbReference type="EMBL" id="LR130778">
    <property type="protein sequence ID" value="VDN46691.1"/>
    <property type="molecule type" value="Genomic_DNA"/>
</dbReference>
<proteinExistence type="predicted"/>
<reference evidence="1 2" key="1">
    <citation type="submission" date="2018-09" db="EMBL/GenBank/DDBJ databases">
        <authorList>
            <person name="Postec A."/>
        </authorList>
    </citation>
    <scope>NUCLEOTIDE SEQUENCE [LARGE SCALE GENOMIC DNA]</scope>
    <source>
        <strain evidence="1">70B-A</strain>
    </source>
</reference>
<organism evidence="1 2">
    <name type="scientific">Petrocella atlantisensis</name>
    <dbReference type="NCBI Taxonomy" id="2173034"/>
    <lineage>
        <taxon>Bacteria</taxon>
        <taxon>Bacillati</taxon>
        <taxon>Bacillota</taxon>
        <taxon>Clostridia</taxon>
        <taxon>Lachnospirales</taxon>
        <taxon>Vallitaleaceae</taxon>
        <taxon>Petrocella</taxon>
    </lineage>
</organism>
<dbReference type="RefSeq" id="WP_279233224.1">
    <property type="nucleotide sequence ID" value="NZ_LR130778.1"/>
</dbReference>
<evidence type="ECO:0000313" key="1">
    <source>
        <dbReference type="EMBL" id="VDN46691.1"/>
    </source>
</evidence>
<sequence length="42" mass="4876">MNVQGMTKIYANMVLKCLSNIGIRYNNLSELIEELRQFRAAE</sequence>
<dbReference type="KEGG" id="cbar:PATL70BA_0819"/>
<keyword evidence="2" id="KW-1185">Reference proteome</keyword>
<dbReference type="AlphaFoldDB" id="A0A3P7PTX4"/>
<accession>A0A3P7PTX4</accession>
<evidence type="ECO:0000313" key="2">
    <source>
        <dbReference type="Proteomes" id="UP000279029"/>
    </source>
</evidence>
<name>A0A3P7PTX4_9FIRM</name>